<comment type="subcellular location">
    <subcellularLocation>
        <location evidence="1">Membrane</location>
        <topology evidence="1">Multi-pass membrane protein</topology>
    </subcellularLocation>
</comment>
<dbReference type="GO" id="GO:0005886">
    <property type="term" value="C:plasma membrane"/>
    <property type="evidence" value="ECO:0007669"/>
    <property type="project" value="TreeGrafter"/>
</dbReference>
<evidence type="ECO:0000313" key="9">
    <source>
        <dbReference type="EMBL" id="SVD72054.1"/>
    </source>
</evidence>
<feature type="transmembrane region" description="Helical" evidence="8">
    <location>
        <begin position="57"/>
        <end position="74"/>
    </location>
</feature>
<dbReference type="EMBL" id="UINC01168825">
    <property type="protein sequence ID" value="SVD72054.1"/>
    <property type="molecule type" value="Genomic_DNA"/>
</dbReference>
<gene>
    <name evidence="9" type="ORF">METZ01_LOCUS424908</name>
</gene>
<protein>
    <recommendedName>
        <fullName evidence="10">Heme exporter protein B</fullName>
    </recommendedName>
</protein>
<evidence type="ECO:0000256" key="4">
    <source>
        <dbReference type="ARBA" id="ARBA00022692"/>
    </source>
</evidence>
<feature type="transmembrane region" description="Helical" evidence="8">
    <location>
        <begin position="109"/>
        <end position="127"/>
    </location>
</feature>
<dbReference type="Pfam" id="PF03379">
    <property type="entry name" value="CcmB"/>
    <property type="match status" value="1"/>
</dbReference>
<dbReference type="GO" id="GO:0017004">
    <property type="term" value="P:cytochrome complex assembly"/>
    <property type="evidence" value="ECO:0007669"/>
    <property type="project" value="UniProtKB-KW"/>
</dbReference>
<evidence type="ECO:0008006" key="10">
    <source>
        <dbReference type="Google" id="ProtNLM"/>
    </source>
</evidence>
<evidence type="ECO:0000256" key="5">
    <source>
        <dbReference type="ARBA" id="ARBA00022748"/>
    </source>
</evidence>
<dbReference type="AlphaFoldDB" id="A0A382XMH6"/>
<feature type="transmembrane region" description="Helical" evidence="8">
    <location>
        <begin position="205"/>
        <end position="225"/>
    </location>
</feature>
<keyword evidence="4 8" id="KW-0812">Transmembrane</keyword>
<evidence type="ECO:0000256" key="7">
    <source>
        <dbReference type="ARBA" id="ARBA00023136"/>
    </source>
</evidence>
<proteinExistence type="inferred from homology"/>
<keyword evidence="3" id="KW-0813">Transport</keyword>
<keyword evidence="5" id="KW-0201">Cytochrome c-type biogenesis</keyword>
<evidence type="ECO:0000256" key="3">
    <source>
        <dbReference type="ARBA" id="ARBA00022448"/>
    </source>
</evidence>
<organism evidence="9">
    <name type="scientific">marine metagenome</name>
    <dbReference type="NCBI Taxonomy" id="408172"/>
    <lineage>
        <taxon>unclassified sequences</taxon>
        <taxon>metagenomes</taxon>
        <taxon>ecological metagenomes</taxon>
    </lineage>
</organism>
<dbReference type="PANTHER" id="PTHR30070:SF1">
    <property type="entry name" value="CYTOCHROME C BIOGENESIS B-RELATED"/>
    <property type="match status" value="1"/>
</dbReference>
<dbReference type="PANTHER" id="PTHR30070">
    <property type="entry name" value="HEME EXPORTER PROTEIN B"/>
    <property type="match status" value="1"/>
</dbReference>
<keyword evidence="6 8" id="KW-1133">Transmembrane helix</keyword>
<evidence type="ECO:0000256" key="6">
    <source>
        <dbReference type="ARBA" id="ARBA00022989"/>
    </source>
</evidence>
<dbReference type="GO" id="GO:0015232">
    <property type="term" value="F:heme transmembrane transporter activity"/>
    <property type="evidence" value="ECO:0007669"/>
    <property type="project" value="InterPro"/>
</dbReference>
<evidence type="ECO:0000256" key="8">
    <source>
        <dbReference type="SAM" id="Phobius"/>
    </source>
</evidence>
<feature type="transmembrane region" description="Helical" evidence="8">
    <location>
        <begin position="25"/>
        <end position="45"/>
    </location>
</feature>
<sequence>MSVIRQILWLIQKDLTLQFRTKDTLALIFMFSLLVVLAFVFAIGPVFPFDLEERSKLAASVLWISFTFAGIIALTRSFDIERADGAIHIIRLAGVAPSDFYLSKVLSNFIFLTVLEFILTPVSLQFVESLDLVSAITLFKLLGILSIGTLGLCAVGVTLSGMASATGGKESLLSVLLLPLVIPVIMAGTKCTVSLLSTGSLRDSFWITLLILYSLVFLTISYLLFEFVIEG</sequence>
<comment type="similarity">
    <text evidence="2">Belongs to the CcmB/CycW/HelB family.</text>
</comment>
<dbReference type="InterPro" id="IPR003544">
    <property type="entry name" value="Cyt_c_biogenesis_CcmB"/>
</dbReference>
<feature type="transmembrane region" description="Helical" evidence="8">
    <location>
        <begin position="171"/>
        <end position="193"/>
    </location>
</feature>
<reference evidence="9" key="1">
    <citation type="submission" date="2018-05" db="EMBL/GenBank/DDBJ databases">
        <authorList>
            <person name="Lanie J.A."/>
            <person name="Ng W.-L."/>
            <person name="Kazmierczak K.M."/>
            <person name="Andrzejewski T.M."/>
            <person name="Davidsen T.M."/>
            <person name="Wayne K.J."/>
            <person name="Tettelin H."/>
            <person name="Glass J.I."/>
            <person name="Rusch D."/>
            <person name="Podicherti R."/>
            <person name="Tsui H.-C.T."/>
            <person name="Winkler M.E."/>
        </authorList>
    </citation>
    <scope>NUCLEOTIDE SEQUENCE</scope>
</reference>
<keyword evidence="7 8" id="KW-0472">Membrane</keyword>
<evidence type="ECO:0000256" key="2">
    <source>
        <dbReference type="ARBA" id="ARBA00010544"/>
    </source>
</evidence>
<accession>A0A382XMH6</accession>
<feature type="transmembrane region" description="Helical" evidence="8">
    <location>
        <begin position="139"/>
        <end position="159"/>
    </location>
</feature>
<evidence type="ECO:0000256" key="1">
    <source>
        <dbReference type="ARBA" id="ARBA00004141"/>
    </source>
</evidence>
<dbReference type="GO" id="GO:1903607">
    <property type="term" value="P:cytochrome c biosynthetic process"/>
    <property type="evidence" value="ECO:0007669"/>
    <property type="project" value="TreeGrafter"/>
</dbReference>
<name>A0A382XMH6_9ZZZZ</name>